<dbReference type="PANTHER" id="PTHR36928">
    <property type="entry name" value="PHOSPHATASE YCDX-RELATED"/>
    <property type="match status" value="1"/>
</dbReference>
<gene>
    <name evidence="2" type="ORF">GH810_10080</name>
</gene>
<organism evidence="2 3">
    <name type="scientific">Acetobacterium paludosum</name>
    <dbReference type="NCBI Taxonomy" id="52693"/>
    <lineage>
        <taxon>Bacteria</taxon>
        <taxon>Bacillati</taxon>
        <taxon>Bacillota</taxon>
        <taxon>Clostridia</taxon>
        <taxon>Eubacteriales</taxon>
        <taxon>Eubacteriaceae</taxon>
        <taxon>Acetobacterium</taxon>
    </lineage>
</organism>
<evidence type="ECO:0000313" key="2">
    <source>
        <dbReference type="EMBL" id="MBC3888657.1"/>
    </source>
</evidence>
<feature type="domain" description="Polymerase/histidinol phosphatase N-terminal" evidence="1">
    <location>
        <begin position="6"/>
        <end position="80"/>
    </location>
</feature>
<dbReference type="GO" id="GO:0005829">
    <property type="term" value="C:cytosol"/>
    <property type="evidence" value="ECO:0007669"/>
    <property type="project" value="TreeGrafter"/>
</dbReference>
<protein>
    <submittedName>
        <fullName evidence="2">PHP domain-containing protein</fullName>
    </submittedName>
</protein>
<dbReference type="CDD" id="cd07437">
    <property type="entry name" value="PHP_HisPPase_Ycdx_like"/>
    <property type="match status" value="1"/>
</dbReference>
<dbReference type="GO" id="GO:0008270">
    <property type="term" value="F:zinc ion binding"/>
    <property type="evidence" value="ECO:0007669"/>
    <property type="project" value="TreeGrafter"/>
</dbReference>
<evidence type="ECO:0000313" key="3">
    <source>
        <dbReference type="Proteomes" id="UP000616595"/>
    </source>
</evidence>
<accession>A0A923HWW7</accession>
<evidence type="ECO:0000259" key="1">
    <source>
        <dbReference type="SMART" id="SM00481"/>
    </source>
</evidence>
<dbReference type="SUPFAM" id="SSF89550">
    <property type="entry name" value="PHP domain-like"/>
    <property type="match status" value="1"/>
</dbReference>
<dbReference type="InterPro" id="IPR004013">
    <property type="entry name" value="PHP_dom"/>
</dbReference>
<proteinExistence type="predicted"/>
<dbReference type="Gene3D" id="3.20.20.140">
    <property type="entry name" value="Metal-dependent hydrolases"/>
    <property type="match status" value="1"/>
</dbReference>
<dbReference type="EMBL" id="WJBD01000011">
    <property type="protein sequence ID" value="MBC3888657.1"/>
    <property type="molecule type" value="Genomic_DNA"/>
</dbReference>
<keyword evidence="3" id="KW-1185">Reference proteome</keyword>
<dbReference type="InterPro" id="IPR016195">
    <property type="entry name" value="Pol/histidinol_Pase-like"/>
</dbReference>
<sequence>MRNYVLDAHTHTLACGHAYNTILELIEAAAKKNLEMICITEHGPALPGAPTPLFFANYRVIPGKLNNVKLLKGIESNIMDVDGNTDIPMPFIQRLEIISASLHTPTFKPKTKNENTSAVLGAIANPNVDFICHLGNPTYELDYEVILQDAKKHNTLIEINNGSFFVRKGSKPNCEWIANRCKELEIPVILGTDTHFATAIGDFTLVDKLLDAVDFPDELIINLETKRLIEFLENKGRTLFEEKSAQELFLKKDETVIK</sequence>
<dbReference type="Pfam" id="PF02811">
    <property type="entry name" value="PHP"/>
    <property type="match status" value="1"/>
</dbReference>
<dbReference type="SMART" id="SM00481">
    <property type="entry name" value="POLIIIAc"/>
    <property type="match status" value="1"/>
</dbReference>
<dbReference type="InterPro" id="IPR003141">
    <property type="entry name" value="Pol/His_phosphatase_N"/>
</dbReference>
<dbReference type="GO" id="GO:0042578">
    <property type="term" value="F:phosphoric ester hydrolase activity"/>
    <property type="evidence" value="ECO:0007669"/>
    <property type="project" value="TreeGrafter"/>
</dbReference>
<dbReference type="PANTHER" id="PTHR36928:SF1">
    <property type="entry name" value="PHOSPHATASE YCDX-RELATED"/>
    <property type="match status" value="1"/>
</dbReference>
<reference evidence="2" key="1">
    <citation type="submission" date="2019-10" db="EMBL/GenBank/DDBJ databases">
        <authorList>
            <person name="Ross D.E."/>
            <person name="Gulliver D."/>
        </authorList>
    </citation>
    <scope>NUCLEOTIDE SEQUENCE</scope>
    <source>
        <strain evidence="2">DER-2019</strain>
    </source>
</reference>
<reference evidence="2" key="2">
    <citation type="submission" date="2020-10" db="EMBL/GenBank/DDBJ databases">
        <title>Comparative genomics of the Acetobacterium genus.</title>
        <authorList>
            <person name="Marshall C."/>
            <person name="May H."/>
            <person name="Norman S."/>
        </authorList>
    </citation>
    <scope>NUCLEOTIDE SEQUENCE</scope>
    <source>
        <strain evidence="2">DER-2019</strain>
    </source>
</reference>
<dbReference type="Proteomes" id="UP000616595">
    <property type="component" value="Unassembled WGS sequence"/>
</dbReference>
<comment type="caution">
    <text evidence="2">The sequence shown here is derived from an EMBL/GenBank/DDBJ whole genome shotgun (WGS) entry which is preliminary data.</text>
</comment>
<dbReference type="NCBIfam" id="NF006702">
    <property type="entry name" value="PRK09248.1"/>
    <property type="match status" value="1"/>
</dbReference>
<dbReference type="RefSeq" id="WP_148568210.1">
    <property type="nucleotide sequence ID" value="NZ_RXYA01000015.1"/>
</dbReference>
<dbReference type="InterPro" id="IPR050243">
    <property type="entry name" value="PHP_phosphatase"/>
</dbReference>
<name>A0A923HWW7_9FIRM</name>
<dbReference type="OrthoDB" id="9808747at2"/>
<dbReference type="AlphaFoldDB" id="A0A923HWW7"/>